<dbReference type="GeneTree" id="ENSGT00950000183173"/>
<feature type="domain" description="CCHC-type" evidence="3">
    <location>
        <begin position="283"/>
        <end position="297"/>
    </location>
</feature>
<dbReference type="PANTHER" id="PTHR15503">
    <property type="entry name" value="LDOC1 RELATED"/>
    <property type="match status" value="1"/>
</dbReference>
<dbReference type="InterPro" id="IPR032549">
    <property type="entry name" value="DUF4939"/>
</dbReference>
<dbReference type="Pfam" id="PF16297">
    <property type="entry name" value="DUF4939"/>
    <property type="match status" value="1"/>
</dbReference>
<dbReference type="Gene3D" id="4.10.60.10">
    <property type="entry name" value="Zinc finger, CCHC-type"/>
    <property type="match status" value="1"/>
</dbReference>
<evidence type="ECO:0000256" key="1">
    <source>
        <dbReference type="PROSITE-ProRule" id="PRU00047"/>
    </source>
</evidence>
<evidence type="ECO:0000313" key="5">
    <source>
        <dbReference type="Proteomes" id="UP000265000"/>
    </source>
</evidence>
<protein>
    <recommendedName>
        <fullName evidence="3">CCHC-type domain-containing protein</fullName>
    </recommendedName>
</protein>
<dbReference type="Proteomes" id="UP000265000">
    <property type="component" value="Unplaced"/>
</dbReference>
<dbReference type="PROSITE" id="PS50158">
    <property type="entry name" value="ZF_CCHC"/>
    <property type="match status" value="1"/>
</dbReference>
<organism evidence="4 5">
    <name type="scientific">Fundulus heteroclitus</name>
    <name type="common">Killifish</name>
    <name type="synonym">Mummichog</name>
    <dbReference type="NCBI Taxonomy" id="8078"/>
    <lineage>
        <taxon>Eukaryota</taxon>
        <taxon>Metazoa</taxon>
        <taxon>Chordata</taxon>
        <taxon>Craniata</taxon>
        <taxon>Vertebrata</taxon>
        <taxon>Euteleostomi</taxon>
        <taxon>Actinopterygii</taxon>
        <taxon>Neopterygii</taxon>
        <taxon>Teleostei</taxon>
        <taxon>Neoteleostei</taxon>
        <taxon>Acanthomorphata</taxon>
        <taxon>Ovalentaria</taxon>
        <taxon>Atherinomorphae</taxon>
        <taxon>Cyprinodontiformes</taxon>
        <taxon>Fundulidae</taxon>
        <taxon>Fundulus</taxon>
    </lineage>
</organism>
<keyword evidence="5" id="KW-1185">Reference proteome</keyword>
<reference evidence="4" key="1">
    <citation type="submission" date="2025-08" db="UniProtKB">
        <authorList>
            <consortium name="Ensembl"/>
        </authorList>
    </citation>
    <scope>IDENTIFICATION</scope>
</reference>
<feature type="region of interest" description="Disordered" evidence="2">
    <location>
        <begin position="1"/>
        <end position="38"/>
    </location>
</feature>
<evidence type="ECO:0000256" key="2">
    <source>
        <dbReference type="SAM" id="MobiDB-lite"/>
    </source>
</evidence>
<dbReference type="PANTHER" id="PTHR15503:SF36">
    <property type="entry name" value="RETROTRANSPOSON GAG-LIKE PROTEIN 5"/>
    <property type="match status" value="1"/>
</dbReference>
<feature type="region of interest" description="Disordered" evidence="2">
    <location>
        <begin position="237"/>
        <end position="264"/>
    </location>
</feature>
<reference evidence="4" key="2">
    <citation type="submission" date="2025-09" db="UniProtKB">
        <authorList>
            <consortium name="Ensembl"/>
        </authorList>
    </citation>
    <scope>IDENTIFICATION</scope>
</reference>
<proteinExistence type="predicted"/>
<accession>A0A3Q2QPM9</accession>
<dbReference type="InterPro" id="IPR036875">
    <property type="entry name" value="Znf_CCHC_sf"/>
</dbReference>
<feature type="region of interest" description="Disordered" evidence="2">
    <location>
        <begin position="74"/>
        <end position="110"/>
    </location>
</feature>
<dbReference type="InterPro" id="IPR032567">
    <property type="entry name" value="RTL1-rel"/>
</dbReference>
<dbReference type="AlphaFoldDB" id="A0A3Q2QPM9"/>
<dbReference type="SMART" id="SM00343">
    <property type="entry name" value="ZnF_C2HC"/>
    <property type="match status" value="1"/>
</dbReference>
<dbReference type="GO" id="GO:0008270">
    <property type="term" value="F:zinc ion binding"/>
    <property type="evidence" value="ECO:0007669"/>
    <property type="project" value="UniProtKB-KW"/>
</dbReference>
<dbReference type="InterPro" id="IPR001878">
    <property type="entry name" value="Znf_CCHC"/>
</dbReference>
<name>A0A3Q2QPM9_FUNHE</name>
<keyword evidence="1" id="KW-0479">Metal-binding</keyword>
<dbReference type="STRING" id="8078.ENSFHEP00000028792"/>
<keyword evidence="1" id="KW-0862">Zinc</keyword>
<dbReference type="SUPFAM" id="SSF57756">
    <property type="entry name" value="Retrovirus zinc finger-like domains"/>
    <property type="match status" value="1"/>
</dbReference>
<dbReference type="Ensembl" id="ENSFHET00000018752.1">
    <property type="protein sequence ID" value="ENSFHEP00000028792.1"/>
    <property type="gene ID" value="ENSFHEG00000013130.1"/>
</dbReference>
<sequence length="307" mass="34161">RFPHCLLDPQPPAPHQGSKGSGHQSPADTFGRQLAAQQEQMQMLGLAVNSTQEQRQRLAAQFSQLTDAVTSAMTPPVTQDLNTPPPAAQSAESHDQTPPPESASPCPEKFSGDSGDCGGFLFQCKLVFNRSPQTFASDQVKISYVLRLLTGRALRWAEARFPDCHSGVPFRNSLLSSRRAADAYLTSLQYFFQALDDVLKDELARVEEPEEFEVLVALAIRLDSRLRSRNRARPDRILRSPPVSTFTNRASRPAVTPPPEPMQLGQVHLTNEERQQRYSGNLCLYCGGEGHFLRDCPVRPKDRVRRA</sequence>
<evidence type="ECO:0000313" key="4">
    <source>
        <dbReference type="Ensembl" id="ENSFHEP00000028792.1"/>
    </source>
</evidence>
<dbReference type="GO" id="GO:0003676">
    <property type="term" value="F:nucleic acid binding"/>
    <property type="evidence" value="ECO:0007669"/>
    <property type="project" value="InterPro"/>
</dbReference>
<keyword evidence="1" id="KW-0863">Zinc-finger</keyword>
<evidence type="ECO:0000259" key="3">
    <source>
        <dbReference type="PROSITE" id="PS50158"/>
    </source>
</evidence>